<feature type="region of interest" description="Disordered" evidence="1">
    <location>
        <begin position="1"/>
        <end position="36"/>
    </location>
</feature>
<dbReference type="AlphaFoldDB" id="A0A9Q3EXH1"/>
<protein>
    <submittedName>
        <fullName evidence="2">Uncharacterized protein</fullName>
    </submittedName>
</protein>
<accession>A0A9Q3EXH1</accession>
<evidence type="ECO:0000313" key="2">
    <source>
        <dbReference type="EMBL" id="MBW0526626.1"/>
    </source>
</evidence>
<reference evidence="2" key="1">
    <citation type="submission" date="2021-03" db="EMBL/GenBank/DDBJ databases">
        <title>Draft genome sequence of rust myrtle Austropuccinia psidii MF-1, a brazilian biotype.</title>
        <authorList>
            <person name="Quecine M.C."/>
            <person name="Pachon D.M.R."/>
            <person name="Bonatelli M.L."/>
            <person name="Correr F.H."/>
            <person name="Franceschini L.M."/>
            <person name="Leite T.F."/>
            <person name="Margarido G.R.A."/>
            <person name="Almeida C.A."/>
            <person name="Ferrarezi J.A."/>
            <person name="Labate C.A."/>
        </authorList>
    </citation>
    <scope>NUCLEOTIDE SEQUENCE</scope>
    <source>
        <strain evidence="2">MF-1</strain>
    </source>
</reference>
<dbReference type="Proteomes" id="UP000765509">
    <property type="component" value="Unassembled WGS sequence"/>
</dbReference>
<proteinExistence type="predicted"/>
<sequence>MNGSTCSVQPGGSVQGRGKTRARYGGPSSRKAHLEDYRVAPHSPRSVPRTFYIKSDPELIQDSFLSFELLLSCSRRNISVPVQNLVQSSQVRGVANMPKPLEGAMNS</sequence>
<evidence type="ECO:0000313" key="3">
    <source>
        <dbReference type="Proteomes" id="UP000765509"/>
    </source>
</evidence>
<dbReference type="EMBL" id="AVOT02032804">
    <property type="protein sequence ID" value="MBW0526626.1"/>
    <property type="molecule type" value="Genomic_DNA"/>
</dbReference>
<organism evidence="2 3">
    <name type="scientific">Austropuccinia psidii MF-1</name>
    <dbReference type="NCBI Taxonomy" id="1389203"/>
    <lineage>
        <taxon>Eukaryota</taxon>
        <taxon>Fungi</taxon>
        <taxon>Dikarya</taxon>
        <taxon>Basidiomycota</taxon>
        <taxon>Pucciniomycotina</taxon>
        <taxon>Pucciniomycetes</taxon>
        <taxon>Pucciniales</taxon>
        <taxon>Sphaerophragmiaceae</taxon>
        <taxon>Austropuccinia</taxon>
    </lineage>
</organism>
<gene>
    <name evidence="2" type="ORF">O181_066341</name>
</gene>
<comment type="caution">
    <text evidence="2">The sequence shown here is derived from an EMBL/GenBank/DDBJ whole genome shotgun (WGS) entry which is preliminary data.</text>
</comment>
<keyword evidence="3" id="KW-1185">Reference proteome</keyword>
<feature type="compositionally biased region" description="Polar residues" evidence="1">
    <location>
        <begin position="1"/>
        <end position="12"/>
    </location>
</feature>
<name>A0A9Q3EXH1_9BASI</name>
<evidence type="ECO:0000256" key="1">
    <source>
        <dbReference type="SAM" id="MobiDB-lite"/>
    </source>
</evidence>